<dbReference type="GO" id="GO:0005524">
    <property type="term" value="F:ATP binding"/>
    <property type="evidence" value="ECO:0007669"/>
    <property type="project" value="UniProtKB-KW"/>
</dbReference>
<accession>A0A212LL67</accession>
<keyword evidence="8" id="KW-0378">Hydrolase</keyword>
<dbReference type="RefSeq" id="WP_288198021.1">
    <property type="nucleotide sequence ID" value="NZ_LT608334.1"/>
</dbReference>
<organism evidence="8">
    <name type="scientific">uncultured Pleomorphomonas sp</name>
    <dbReference type="NCBI Taxonomy" id="442121"/>
    <lineage>
        <taxon>Bacteria</taxon>
        <taxon>Pseudomonadati</taxon>
        <taxon>Pseudomonadota</taxon>
        <taxon>Alphaproteobacteria</taxon>
        <taxon>Hyphomicrobiales</taxon>
        <taxon>Pleomorphomonadaceae</taxon>
        <taxon>Pleomorphomonas</taxon>
        <taxon>environmental samples</taxon>
    </lineage>
</organism>
<evidence type="ECO:0000259" key="7">
    <source>
        <dbReference type="PROSITE" id="PS50893"/>
    </source>
</evidence>
<name>A0A212LL67_9HYPH</name>
<dbReference type="InterPro" id="IPR017871">
    <property type="entry name" value="ABC_transporter-like_CS"/>
</dbReference>
<evidence type="ECO:0000256" key="3">
    <source>
        <dbReference type="ARBA" id="ARBA00022597"/>
    </source>
</evidence>
<dbReference type="CDD" id="cd03215">
    <property type="entry name" value="ABC_Carb_Monos_II"/>
    <property type="match status" value="1"/>
</dbReference>
<evidence type="ECO:0000256" key="5">
    <source>
        <dbReference type="ARBA" id="ARBA00022741"/>
    </source>
</evidence>
<dbReference type="PANTHER" id="PTHR43790:SF9">
    <property type="entry name" value="GALACTOFURANOSE TRANSPORTER ATP-BINDING PROTEIN YTFR"/>
    <property type="match status" value="1"/>
</dbReference>
<dbReference type="SMART" id="SM00382">
    <property type="entry name" value="AAA"/>
    <property type="match status" value="2"/>
</dbReference>
<dbReference type="PROSITE" id="PS50893">
    <property type="entry name" value="ABC_TRANSPORTER_2"/>
    <property type="match status" value="2"/>
</dbReference>
<proteinExistence type="inferred from homology"/>
<keyword evidence="3" id="KW-0762">Sugar transport</keyword>
<dbReference type="SUPFAM" id="SSF52540">
    <property type="entry name" value="P-loop containing nucleoside triphosphate hydrolases"/>
    <property type="match status" value="2"/>
</dbReference>
<reference evidence="8" key="1">
    <citation type="submission" date="2016-08" db="EMBL/GenBank/DDBJ databases">
        <authorList>
            <person name="Seilhamer J.J."/>
        </authorList>
    </citation>
    <scope>NUCLEOTIDE SEQUENCE</scope>
    <source>
        <strain evidence="8">86</strain>
    </source>
</reference>
<evidence type="ECO:0000313" key="8">
    <source>
        <dbReference type="EMBL" id="SCM78270.1"/>
    </source>
</evidence>
<gene>
    <name evidence="8" type="primary">rbsA</name>
    <name evidence="8" type="ORF">KL86PLE_70053</name>
</gene>
<evidence type="ECO:0000256" key="1">
    <source>
        <dbReference type="ARBA" id="ARBA00005417"/>
    </source>
</evidence>
<evidence type="ECO:0000256" key="4">
    <source>
        <dbReference type="ARBA" id="ARBA00022737"/>
    </source>
</evidence>
<keyword evidence="2" id="KW-0813">Transport</keyword>
<evidence type="ECO:0000256" key="6">
    <source>
        <dbReference type="ARBA" id="ARBA00022840"/>
    </source>
</evidence>
<dbReference type="AlphaFoldDB" id="A0A212LL67"/>
<sequence>MAEPLIELRAVTKRFPGMKALDGVDFQIFPAEIVCLAGENGSGKSTLIKIVSGVYDFDEGELLVDGKPVADFGPRAAIAAGIQVIYQDFSLFPSLTVAENLALNRLLSEGRTFVDPKRRRQLGAEALARLDVAIDLDATVGTLSTADRQIVAIARALMSDTRLLIMDEPTTALTGREVDRLFAIVREIQAKGIAVLFVSHKMREMLEISERITVFRNGRKVEEGPTGEFNEARITRAMTGHDIGHERHVWAGDDTEAPRLSVRGLSAGETVRGVDLDLHKGEIVGLSGLLGSGRTELAMALFGMEPHSGEIRLDGTPLRLASVQDAVAAGIAYVPEDRLSEGLFMRQPIARNVIASAIRRATRGPFLDGDRLNALAEQTVSDMRIATPDIDKHAGQLSGGNQQRVVIGRWLLTNPKVLILNGPTVGVDVGSKAEIHRRIRELAASTGLAVLMISDDVPELIQNCNRILLMHRGEIVDRLDARSVEEDDIHGRLKGLR</sequence>
<keyword evidence="4" id="KW-0677">Repeat</keyword>
<dbReference type="EMBL" id="FMJD01000011">
    <property type="protein sequence ID" value="SCM78270.1"/>
    <property type="molecule type" value="Genomic_DNA"/>
</dbReference>
<dbReference type="GO" id="GO:0016887">
    <property type="term" value="F:ATP hydrolysis activity"/>
    <property type="evidence" value="ECO:0007669"/>
    <property type="project" value="InterPro"/>
</dbReference>
<feature type="domain" description="ABC transporter" evidence="7">
    <location>
        <begin position="6"/>
        <end position="242"/>
    </location>
</feature>
<comment type="similarity">
    <text evidence="1">Belongs to the ABC transporter superfamily.</text>
</comment>
<keyword evidence="6 8" id="KW-0067">ATP-binding</keyword>
<protein>
    <submittedName>
        <fullName evidence="8">Ribose import ATP-binding protein RbsA 1</fullName>
        <ecNumber evidence="8">3.6.3.17</ecNumber>
    </submittedName>
</protein>
<dbReference type="CDD" id="cd03216">
    <property type="entry name" value="ABC_Carb_Monos_I"/>
    <property type="match status" value="1"/>
</dbReference>
<dbReference type="InterPro" id="IPR003593">
    <property type="entry name" value="AAA+_ATPase"/>
</dbReference>
<keyword evidence="5" id="KW-0547">Nucleotide-binding</keyword>
<dbReference type="Pfam" id="PF00005">
    <property type="entry name" value="ABC_tran"/>
    <property type="match status" value="2"/>
</dbReference>
<dbReference type="EC" id="3.6.3.17" evidence="8"/>
<dbReference type="InterPro" id="IPR003439">
    <property type="entry name" value="ABC_transporter-like_ATP-bd"/>
</dbReference>
<feature type="domain" description="ABC transporter" evidence="7">
    <location>
        <begin position="255"/>
        <end position="497"/>
    </location>
</feature>
<dbReference type="PROSITE" id="PS00211">
    <property type="entry name" value="ABC_TRANSPORTER_1"/>
    <property type="match status" value="1"/>
</dbReference>
<dbReference type="Gene3D" id="3.40.50.300">
    <property type="entry name" value="P-loop containing nucleotide triphosphate hydrolases"/>
    <property type="match status" value="2"/>
</dbReference>
<dbReference type="InterPro" id="IPR050107">
    <property type="entry name" value="ABC_carbohydrate_import_ATPase"/>
</dbReference>
<dbReference type="InterPro" id="IPR027417">
    <property type="entry name" value="P-loop_NTPase"/>
</dbReference>
<evidence type="ECO:0000256" key="2">
    <source>
        <dbReference type="ARBA" id="ARBA00022448"/>
    </source>
</evidence>
<dbReference type="PANTHER" id="PTHR43790">
    <property type="entry name" value="CARBOHYDRATE TRANSPORT ATP-BINDING PROTEIN MG119-RELATED"/>
    <property type="match status" value="1"/>
</dbReference>